<evidence type="ECO:0000313" key="1">
    <source>
        <dbReference type="EMBL" id="CAA9329450.1"/>
    </source>
</evidence>
<sequence length="91" mass="9828">MTSLKPTAGRSRATLAEGSFRVHADRTGFSGWDLQRIVDPANIGVLVGTPASEPPCRVRARLTGPVRKVVTERSLVTPVDVCPIQLSVEEF</sequence>
<accession>A0A6J4LD27</accession>
<reference evidence="1" key="1">
    <citation type="submission" date="2020-02" db="EMBL/GenBank/DDBJ databases">
        <authorList>
            <person name="Meier V. D."/>
        </authorList>
    </citation>
    <scope>NUCLEOTIDE SEQUENCE</scope>
    <source>
        <strain evidence="1">AVDCRST_MAG61</strain>
    </source>
</reference>
<dbReference type="AlphaFoldDB" id="A0A6J4LD27"/>
<dbReference type="EMBL" id="CADCTT010000336">
    <property type="protein sequence ID" value="CAA9329450.1"/>
    <property type="molecule type" value="Genomic_DNA"/>
</dbReference>
<proteinExistence type="predicted"/>
<organism evidence="1">
    <name type="scientific">uncultured Friedmanniella sp</name>
    <dbReference type="NCBI Taxonomy" id="335381"/>
    <lineage>
        <taxon>Bacteria</taxon>
        <taxon>Bacillati</taxon>
        <taxon>Actinomycetota</taxon>
        <taxon>Actinomycetes</taxon>
        <taxon>Propionibacteriales</taxon>
        <taxon>Nocardioidaceae</taxon>
        <taxon>Friedmanniella</taxon>
        <taxon>environmental samples</taxon>
    </lineage>
</organism>
<protein>
    <submittedName>
        <fullName evidence="1">Uncharacterized protein</fullName>
    </submittedName>
</protein>
<gene>
    <name evidence="1" type="ORF">AVDCRST_MAG61-2761</name>
</gene>
<name>A0A6J4LD27_9ACTN</name>